<protein>
    <recommendedName>
        <fullName evidence="3">Histone deacetylase</fullName>
    </recommendedName>
</protein>
<evidence type="ECO:0000313" key="2">
    <source>
        <dbReference type="Proteomes" id="UP000193804"/>
    </source>
</evidence>
<dbReference type="RefSeq" id="WP_139827954.1">
    <property type="nucleotide sequence ID" value="NZ_FXAW01000002.1"/>
</dbReference>
<reference evidence="2" key="1">
    <citation type="submission" date="2017-04" db="EMBL/GenBank/DDBJ databases">
        <authorList>
            <person name="Varghese N."/>
            <person name="Submissions S."/>
        </authorList>
    </citation>
    <scope>NUCLEOTIDE SEQUENCE [LARGE SCALE GENOMIC DNA]</scope>
    <source>
        <strain evidence="2">DSM 4125</strain>
    </source>
</reference>
<dbReference type="Gene3D" id="3.10.490.10">
    <property type="entry name" value="Gamma-glutamyl cyclotransferase-like"/>
    <property type="match status" value="1"/>
</dbReference>
<accession>A0A1X7J2Y0</accession>
<dbReference type="EMBL" id="FXAW01000002">
    <property type="protein sequence ID" value="SMG21829.1"/>
    <property type="molecule type" value="Genomic_DNA"/>
</dbReference>
<evidence type="ECO:0008006" key="3">
    <source>
        <dbReference type="Google" id="ProtNLM"/>
    </source>
</evidence>
<name>A0A1X7J2Y0_9BACT</name>
<proteinExistence type="predicted"/>
<sequence>MKDYIWYASYGSNISEERFLCYIQGGKPEGATRTYLGCNDTTLPLDQKPIQIPHEMYFAKSASAWNGGGVCFINPDRDDKVKTFGNMYLITREQFLEVVQQENATDETIKIDFEKVRNQKSLMAKENSWYGNLLCLGEENRAPILNFTNKGFLLDELNPPNEHYLKTIMKGLIKSHQLSNSELEEYFESKKGIRKPMVRRVISSL</sequence>
<gene>
    <name evidence="1" type="ORF">SAMN05661096_01235</name>
</gene>
<dbReference type="AlphaFoldDB" id="A0A1X7J2Y0"/>
<evidence type="ECO:0000313" key="1">
    <source>
        <dbReference type="EMBL" id="SMG21829.1"/>
    </source>
</evidence>
<organism evidence="1 2">
    <name type="scientific">Marivirga sericea</name>
    <dbReference type="NCBI Taxonomy" id="1028"/>
    <lineage>
        <taxon>Bacteria</taxon>
        <taxon>Pseudomonadati</taxon>
        <taxon>Bacteroidota</taxon>
        <taxon>Cytophagia</taxon>
        <taxon>Cytophagales</taxon>
        <taxon>Marivirgaceae</taxon>
        <taxon>Marivirga</taxon>
    </lineage>
</organism>
<dbReference type="STRING" id="1028.SAMN05661096_01235"/>
<keyword evidence="2" id="KW-1185">Reference proteome</keyword>
<dbReference type="OrthoDB" id="8538589at2"/>
<dbReference type="Proteomes" id="UP000193804">
    <property type="component" value="Unassembled WGS sequence"/>
</dbReference>